<name>A0A9P1BGK1_9DINO</name>
<keyword evidence="3" id="KW-1185">Reference proteome</keyword>
<sequence>MASLSADDVAQLVQAATDAAKAASQALIALKDQQAARTGLNDGFKEASKVIRQPEPFGSEVHEEDLGRWQDFNVNFRAWLFYGNKHFEGTATAVQLQMTETSSYDQVRTMVISYERTTTSWSAGKIHSELGILSSGPSSNVVSNNVEIRE</sequence>
<evidence type="ECO:0000313" key="3">
    <source>
        <dbReference type="Proteomes" id="UP001152797"/>
    </source>
</evidence>
<protein>
    <submittedName>
        <fullName evidence="1">Uncharacterized protein</fullName>
    </submittedName>
</protein>
<reference evidence="2" key="2">
    <citation type="submission" date="2024-04" db="EMBL/GenBank/DDBJ databases">
        <authorList>
            <person name="Chen Y."/>
            <person name="Shah S."/>
            <person name="Dougan E. K."/>
            <person name="Thang M."/>
            <person name="Chan C."/>
        </authorList>
    </citation>
    <scope>NUCLEOTIDE SEQUENCE [LARGE SCALE GENOMIC DNA]</scope>
</reference>
<dbReference type="OrthoDB" id="270970at2759"/>
<dbReference type="EMBL" id="CAMXCT020000042">
    <property type="protein sequence ID" value="CAL1126287.1"/>
    <property type="molecule type" value="Genomic_DNA"/>
</dbReference>
<dbReference type="AlphaFoldDB" id="A0A9P1BGK1"/>
<evidence type="ECO:0000313" key="2">
    <source>
        <dbReference type="EMBL" id="CAL1126287.1"/>
    </source>
</evidence>
<reference evidence="1" key="1">
    <citation type="submission" date="2022-10" db="EMBL/GenBank/DDBJ databases">
        <authorList>
            <person name="Chen Y."/>
            <person name="Dougan E. K."/>
            <person name="Chan C."/>
            <person name="Rhodes N."/>
            <person name="Thang M."/>
        </authorList>
    </citation>
    <scope>NUCLEOTIDE SEQUENCE</scope>
</reference>
<evidence type="ECO:0000313" key="1">
    <source>
        <dbReference type="EMBL" id="CAI3972912.1"/>
    </source>
</evidence>
<dbReference type="Proteomes" id="UP001152797">
    <property type="component" value="Unassembled WGS sequence"/>
</dbReference>
<dbReference type="EMBL" id="CAMXCT030000042">
    <property type="protein sequence ID" value="CAL4760224.1"/>
    <property type="molecule type" value="Genomic_DNA"/>
</dbReference>
<dbReference type="EMBL" id="CAMXCT010000042">
    <property type="protein sequence ID" value="CAI3972912.1"/>
    <property type="molecule type" value="Genomic_DNA"/>
</dbReference>
<gene>
    <name evidence="1" type="ORF">C1SCF055_LOCUS1447</name>
</gene>
<proteinExistence type="predicted"/>
<comment type="caution">
    <text evidence="1">The sequence shown here is derived from an EMBL/GenBank/DDBJ whole genome shotgun (WGS) entry which is preliminary data.</text>
</comment>
<organism evidence="1">
    <name type="scientific">Cladocopium goreaui</name>
    <dbReference type="NCBI Taxonomy" id="2562237"/>
    <lineage>
        <taxon>Eukaryota</taxon>
        <taxon>Sar</taxon>
        <taxon>Alveolata</taxon>
        <taxon>Dinophyceae</taxon>
        <taxon>Suessiales</taxon>
        <taxon>Symbiodiniaceae</taxon>
        <taxon>Cladocopium</taxon>
    </lineage>
</organism>
<accession>A0A9P1BGK1</accession>